<proteinExistence type="predicted"/>
<protein>
    <recommendedName>
        <fullName evidence="4">Pet127p</fullName>
    </recommendedName>
</protein>
<dbReference type="PANTHER" id="PTHR31014">
    <property type="entry name" value="MITOCHONDRIAL TRANSLATION SYSTEM COMPONENT PET127-RELATED"/>
    <property type="match status" value="1"/>
</dbReference>
<dbReference type="InterPro" id="IPR013943">
    <property type="entry name" value="Pet127"/>
</dbReference>
<dbReference type="PANTHER" id="PTHR31014:SF0">
    <property type="entry name" value="MITOCHONDRIAL TRANSLATION SYSTEM COMPONENT PET127-RELATED"/>
    <property type="match status" value="1"/>
</dbReference>
<keyword evidence="3" id="KW-1185">Reference proteome</keyword>
<dbReference type="EMBL" id="CP058611">
    <property type="protein sequence ID" value="QLG75024.1"/>
    <property type="molecule type" value="Genomic_DNA"/>
</dbReference>
<dbReference type="GO" id="GO:0000964">
    <property type="term" value="P:mitochondrial RNA 5'-end processing"/>
    <property type="evidence" value="ECO:0007669"/>
    <property type="project" value="TreeGrafter"/>
</dbReference>
<accession>A0A7H9B9P2</accession>
<dbReference type="RefSeq" id="XP_037146749.1">
    <property type="nucleotide sequence ID" value="XM_037290854.1"/>
</dbReference>
<evidence type="ECO:0000313" key="3">
    <source>
        <dbReference type="Proteomes" id="UP000509704"/>
    </source>
</evidence>
<dbReference type="GeneID" id="59238827"/>
<sequence length="720" mass="83145">MYYAHKSCTVRGFTVRSLSSGSRGGDGLSEVAEFAKVILQDVEKEKHVQKNGGSGARKSNNSHVERSRRITSFTLSPKHAKHTSVSLDDKRVEPARLVYDLNRILYQPMTLHPLKDLRSGVYNFKPDLEMIPPSNLESKDRFKFITPYRDNSLFMLAKKFNQKYVSSTSSMTSTLSHLHFLLSNFRPLNIVNTSISKNFPQTKCTFTKGAQFPSTIILRKLNDNIISLDSDKSLDREIILSTLGNSLEEFLTDKSNEKEEESYHFSKIDKFILRSQLDAFDPKLPGTGVFDLKTRAVAAIRHDISYVEKNDNFTGYEIDKVHGEFESLEREFFDLIKSTLLKYSLQAKIGKMDGIFVAYHNISKMFGFQYMPLNDIDYIIHSSFNSNFQRELNRRNRMLQKIHGTEEFIVKYERQERQIAEAIADAEFKMSILLLRNILVHIENLLKKRGKQSWKKLKIMMKTETKTVSFQDPRKSEKVPVLKVIVLPLPPNFEDEKLNVKGKSNAEIMDQIESIKNENEIVLEKQKASLIGFDITVDHFYKHHQESTSLPEFAKPENGILDLNTCLYISRKYNENFYHNLHSFQNPSFFHPKDVSTWRINCHFSDIDDKNSLMKSYGSFLDEKLNSLKEQCVVRDSLVNSNHSAAIIERINRLMTSGYQHRKSDIKVEVEKAKQKDDKPTMFQNQLRAYAMKGKARSEFLNRTSSKNNTGSGEKTTWDA</sequence>
<dbReference type="GO" id="GO:0005740">
    <property type="term" value="C:mitochondrial envelope"/>
    <property type="evidence" value="ECO:0007669"/>
    <property type="project" value="TreeGrafter"/>
</dbReference>
<reference evidence="2 3" key="1">
    <citation type="submission" date="2020-07" db="EMBL/GenBank/DDBJ databases">
        <title>The yeast mating-type switching endonuclease HO is a domesticated member of an unorthodox homing genetic element family.</title>
        <authorList>
            <person name="Coughlan A.Y."/>
            <person name="Lombardi L."/>
            <person name="Braun-Galleani S."/>
            <person name="Martos A.R."/>
            <person name="Galeote V."/>
            <person name="Bigey F."/>
            <person name="Dequin S."/>
            <person name="Byrne K.P."/>
            <person name="Wolfe K.H."/>
        </authorList>
    </citation>
    <scope>NUCLEOTIDE SEQUENCE [LARGE SCALE GENOMIC DNA]</scope>
    <source>
        <strain evidence="2 3">NRRL Y-6702</strain>
    </source>
</reference>
<organism evidence="2 3">
    <name type="scientific">Zygotorulaspora mrakii</name>
    <name type="common">Zygosaccharomyces mrakii</name>
    <dbReference type="NCBI Taxonomy" id="42260"/>
    <lineage>
        <taxon>Eukaryota</taxon>
        <taxon>Fungi</taxon>
        <taxon>Dikarya</taxon>
        <taxon>Ascomycota</taxon>
        <taxon>Saccharomycotina</taxon>
        <taxon>Saccharomycetes</taxon>
        <taxon>Saccharomycetales</taxon>
        <taxon>Saccharomycetaceae</taxon>
        <taxon>Zygotorulaspora</taxon>
    </lineage>
</organism>
<feature type="compositionally biased region" description="Polar residues" evidence="1">
    <location>
        <begin position="701"/>
        <end position="720"/>
    </location>
</feature>
<feature type="region of interest" description="Disordered" evidence="1">
    <location>
        <begin position="698"/>
        <end position="720"/>
    </location>
</feature>
<dbReference type="KEGG" id="zmk:HG535_0H03510"/>
<evidence type="ECO:0000256" key="1">
    <source>
        <dbReference type="SAM" id="MobiDB-lite"/>
    </source>
</evidence>
<name>A0A7H9B9P2_ZYGMR</name>
<dbReference type="Pfam" id="PF08634">
    <property type="entry name" value="Pet127"/>
    <property type="match status" value="1"/>
</dbReference>
<dbReference type="Proteomes" id="UP000509704">
    <property type="component" value="Chromosome 8"/>
</dbReference>
<gene>
    <name evidence="2" type="ORF">HG535_0H03510</name>
</gene>
<evidence type="ECO:0008006" key="4">
    <source>
        <dbReference type="Google" id="ProtNLM"/>
    </source>
</evidence>
<evidence type="ECO:0000313" key="2">
    <source>
        <dbReference type="EMBL" id="QLG75024.1"/>
    </source>
</evidence>
<dbReference type="OrthoDB" id="10249045at2759"/>
<dbReference type="AlphaFoldDB" id="A0A7H9B9P2"/>
<feature type="region of interest" description="Disordered" evidence="1">
    <location>
        <begin position="45"/>
        <end position="77"/>
    </location>
</feature>